<dbReference type="PATRIC" id="fig|76731.3.peg.1587"/>
<dbReference type="InterPro" id="IPR000782">
    <property type="entry name" value="FAS1_domain"/>
</dbReference>
<dbReference type="InterPro" id="IPR036378">
    <property type="entry name" value="FAS1_dom_sf"/>
</dbReference>
<dbReference type="EMBL" id="CP013729">
    <property type="protein sequence ID" value="ALV06036.1"/>
    <property type="molecule type" value="Genomic_DNA"/>
</dbReference>
<accession>A0A0U3MVS2</accession>
<proteinExistence type="predicted"/>
<dbReference type="Gene3D" id="2.30.180.10">
    <property type="entry name" value="FAS1 domain"/>
    <property type="match status" value="2"/>
</dbReference>
<sequence precursor="true">MMRFFKWFLGAAAVSMMLTACGGDDDSPPPTIAQAAQERGFTALVAAANKAGLASTLADTSVSLTVFAPTNDAFTKLATQLGFSSADAMVTALPASTLASILQYHVLGSRKSAADLTAGGTTQATLYKLNGNTVSLTLNFTGGVNIQDGALTTAKVTTADVAASNGVIHAVDKVLVPPGLLNIVQMAQVNPSFTTLVSAVVQANLQGTLSGAGPFTVFAPTNDAFAAIASTVSGLTTQQLTNVLTYHVLPSQVLAANIPFGTPVTTVLGQSITINAGTPPTITDSTTTRAKIVATDVLASNGVIHVVDKVLIPNPL</sequence>
<gene>
    <name evidence="1" type="ORF">RD2015_1551</name>
</gene>
<dbReference type="Proteomes" id="UP000060699">
    <property type="component" value="Chromosome"/>
</dbReference>
<dbReference type="KEGG" id="rdp:RD2015_1551"/>
<dbReference type="GO" id="GO:0005615">
    <property type="term" value="C:extracellular space"/>
    <property type="evidence" value="ECO:0007669"/>
    <property type="project" value="TreeGrafter"/>
</dbReference>
<dbReference type="SMART" id="SM00554">
    <property type="entry name" value="FAS1"/>
    <property type="match status" value="2"/>
</dbReference>
<reference evidence="1 2" key="1">
    <citation type="submission" date="2015-12" db="EMBL/GenBank/DDBJ databases">
        <title>Complete genome of Roseateles depolymerans KCTC 42856.</title>
        <authorList>
            <person name="Kim K.M."/>
        </authorList>
    </citation>
    <scope>NUCLEOTIDE SEQUENCE [LARGE SCALE GENOMIC DNA]</scope>
    <source>
        <strain evidence="1 2">KCTC 42856</strain>
    </source>
</reference>
<dbReference type="RefSeq" id="WP_232309958.1">
    <property type="nucleotide sequence ID" value="NZ_CP013729.1"/>
</dbReference>
<dbReference type="PROSITE" id="PS51257">
    <property type="entry name" value="PROKAR_LIPOPROTEIN"/>
    <property type="match status" value="1"/>
</dbReference>
<dbReference type="PANTHER" id="PTHR10900">
    <property type="entry name" value="PERIOSTIN-RELATED"/>
    <property type="match status" value="1"/>
</dbReference>
<dbReference type="FunFam" id="2.30.180.10:FF:000032">
    <property type="entry name" value="Fasciclin domain-containing protein, putative"/>
    <property type="match status" value="1"/>
</dbReference>
<organism evidence="1 2">
    <name type="scientific">Roseateles depolymerans</name>
    <dbReference type="NCBI Taxonomy" id="76731"/>
    <lineage>
        <taxon>Bacteria</taxon>
        <taxon>Pseudomonadati</taxon>
        <taxon>Pseudomonadota</taxon>
        <taxon>Betaproteobacteria</taxon>
        <taxon>Burkholderiales</taxon>
        <taxon>Sphaerotilaceae</taxon>
        <taxon>Roseateles</taxon>
    </lineage>
</organism>
<dbReference type="Pfam" id="PF02469">
    <property type="entry name" value="Fasciclin"/>
    <property type="match status" value="2"/>
</dbReference>
<evidence type="ECO:0000313" key="1">
    <source>
        <dbReference type="EMBL" id="ALV06036.1"/>
    </source>
</evidence>
<dbReference type="PROSITE" id="PS50213">
    <property type="entry name" value="FAS1"/>
    <property type="match status" value="2"/>
</dbReference>
<dbReference type="InterPro" id="IPR050904">
    <property type="entry name" value="Adhesion/Biosynth-related"/>
</dbReference>
<evidence type="ECO:0000313" key="2">
    <source>
        <dbReference type="Proteomes" id="UP000060699"/>
    </source>
</evidence>
<dbReference type="AlphaFoldDB" id="A0A0U3MVS2"/>
<protein>
    <submittedName>
        <fullName evidence="1">Beta-Ig-H3/fasciclin</fullName>
    </submittedName>
</protein>
<dbReference type="SUPFAM" id="SSF82153">
    <property type="entry name" value="FAS1 domain"/>
    <property type="match status" value="2"/>
</dbReference>
<dbReference type="STRING" id="76731.RD2015_1551"/>
<dbReference type="PANTHER" id="PTHR10900:SF77">
    <property type="entry name" value="FI19380P1"/>
    <property type="match status" value="1"/>
</dbReference>
<name>A0A0U3MVS2_9BURK</name>
<keyword evidence="2" id="KW-1185">Reference proteome</keyword>